<sequence>MNIVVVEAENDREHQVMVAPMDHVSQVKVQMQNRLGIPARRQALYSNNNELMDNTELGSLGVDNARITLVINLEQNRFSVLIKIMTSEITVEVEEMDCVGLLKHKIYQRIVVPYGQQLVLHYEGAVMAQRRRLCEYGVDMNSEIIATFRSERNVQNPRTYGRALH</sequence>
<evidence type="ECO:0000313" key="1">
    <source>
        <dbReference type="EMBL" id="KAJ8625005.1"/>
    </source>
</evidence>
<organism evidence="1 2">
    <name type="scientific">Persea americana</name>
    <name type="common">Avocado</name>
    <dbReference type="NCBI Taxonomy" id="3435"/>
    <lineage>
        <taxon>Eukaryota</taxon>
        <taxon>Viridiplantae</taxon>
        <taxon>Streptophyta</taxon>
        <taxon>Embryophyta</taxon>
        <taxon>Tracheophyta</taxon>
        <taxon>Spermatophyta</taxon>
        <taxon>Magnoliopsida</taxon>
        <taxon>Magnoliidae</taxon>
        <taxon>Laurales</taxon>
        <taxon>Lauraceae</taxon>
        <taxon>Persea</taxon>
    </lineage>
</organism>
<protein>
    <submittedName>
        <fullName evidence="1">Uncharacterized protein</fullName>
    </submittedName>
</protein>
<name>A0ACC2KV21_PERAE</name>
<dbReference type="EMBL" id="CM056819">
    <property type="protein sequence ID" value="KAJ8625005.1"/>
    <property type="molecule type" value="Genomic_DNA"/>
</dbReference>
<comment type="caution">
    <text evidence="1">The sequence shown here is derived from an EMBL/GenBank/DDBJ whole genome shotgun (WGS) entry which is preliminary data.</text>
</comment>
<gene>
    <name evidence="1" type="ORF">MRB53_033535</name>
</gene>
<accession>A0ACC2KV21</accession>
<proteinExistence type="predicted"/>
<dbReference type="Proteomes" id="UP001234297">
    <property type="component" value="Chromosome 11"/>
</dbReference>
<evidence type="ECO:0000313" key="2">
    <source>
        <dbReference type="Proteomes" id="UP001234297"/>
    </source>
</evidence>
<keyword evidence="2" id="KW-1185">Reference proteome</keyword>
<reference evidence="1 2" key="1">
    <citation type="journal article" date="2022" name="Hortic Res">
        <title>A haplotype resolved chromosomal level avocado genome allows analysis of novel avocado genes.</title>
        <authorList>
            <person name="Nath O."/>
            <person name="Fletcher S.J."/>
            <person name="Hayward A."/>
            <person name="Shaw L.M."/>
            <person name="Masouleh A.K."/>
            <person name="Furtado A."/>
            <person name="Henry R.J."/>
            <person name="Mitter N."/>
        </authorList>
    </citation>
    <scope>NUCLEOTIDE SEQUENCE [LARGE SCALE GENOMIC DNA]</scope>
    <source>
        <strain evidence="2">cv. Hass</strain>
    </source>
</reference>